<proteinExistence type="predicted"/>
<protein>
    <submittedName>
        <fullName evidence="1">Uncharacterized protein</fullName>
    </submittedName>
</protein>
<name>A0A974BNI9_XENLA</name>
<evidence type="ECO:0000313" key="1">
    <source>
        <dbReference type="EMBL" id="OCT55192.1"/>
    </source>
</evidence>
<dbReference type="AlphaFoldDB" id="A0A974BNI9"/>
<gene>
    <name evidence="1" type="ORF">XELAEV_18003944mg</name>
</gene>
<dbReference type="Proteomes" id="UP000694892">
    <property type="component" value="Unassembled WGS sequence"/>
</dbReference>
<feature type="non-terminal residue" evidence="1">
    <location>
        <position position="103"/>
    </location>
</feature>
<reference evidence="1" key="1">
    <citation type="submission" date="2016-05" db="EMBL/GenBank/DDBJ databases">
        <title>WGS assembly of Xenopus laevis.</title>
        <authorList>
            <person name="Session A."/>
            <person name="Uno Y."/>
            <person name="Kwon T."/>
            <person name="Chapman J."/>
            <person name="Toyoda A."/>
            <person name="Takahashi S."/>
            <person name="Fukui A."/>
            <person name="Hikosaka A."/>
            <person name="Putnam N."/>
            <person name="Stites J."/>
            <person name="Van Heeringen S."/>
            <person name="Quigley I."/>
            <person name="Heinz S."/>
            <person name="Hellsten U."/>
            <person name="Lyons J."/>
            <person name="Suzuki A."/>
            <person name="Kondo M."/>
            <person name="Ogino H."/>
            <person name="Ochi H."/>
            <person name="Bogdanovic O."/>
            <person name="Lister R."/>
            <person name="Georgiou G."/>
            <person name="Paranjpe S."/>
            <person name="Van Kruijsbergen I."/>
            <person name="Mozaffari S."/>
            <person name="Shu S."/>
            <person name="Schmutz J."/>
            <person name="Jenkins J."/>
            <person name="Grimwood J."/>
            <person name="Carlson J."/>
            <person name="Mitros T."/>
            <person name="Simakov O."/>
            <person name="Heald R."/>
            <person name="Miller K."/>
            <person name="Haudenschild C."/>
            <person name="Kuroki Y."/>
            <person name="Tanaka T."/>
            <person name="Michiue T."/>
            <person name="Watanabe M."/>
            <person name="Kinoshita T."/>
            <person name="Ohta Y."/>
            <person name="Mawaribuchi S."/>
            <person name="Suzuki Y."/>
            <person name="Haramoto Y."/>
            <person name="Yamamoto T."/>
            <person name="Takagi C."/>
            <person name="Kitzman J."/>
            <person name="Shendure J."/>
            <person name="Nakayama T."/>
            <person name="Izutsu Y."/>
            <person name="Robert J."/>
            <person name="Dichmann D."/>
            <person name="Flajnik M."/>
            <person name="Houston D."/>
            <person name="Marcotte E."/>
            <person name="Wallingford J."/>
            <person name="Ito Y."/>
            <person name="Asashima M."/>
            <person name="Ueno N."/>
            <person name="Matsuda Y."/>
            <person name="Jan Veenstra G."/>
            <person name="Fujiyama A."/>
            <person name="Harland R."/>
            <person name="Taira M."/>
            <person name="Rokhsar D.S."/>
        </authorList>
    </citation>
    <scope>NUCLEOTIDE SEQUENCE</scope>
    <source>
        <strain evidence="1">J</strain>
        <tissue evidence="1">Blood</tissue>
    </source>
</reference>
<dbReference type="EMBL" id="KV522950">
    <property type="protein sequence ID" value="OCT55192.1"/>
    <property type="molecule type" value="Genomic_DNA"/>
</dbReference>
<organism evidence="1">
    <name type="scientific">Xenopus laevis</name>
    <name type="common">African clawed frog</name>
    <dbReference type="NCBI Taxonomy" id="8355"/>
    <lineage>
        <taxon>Eukaryota</taxon>
        <taxon>Metazoa</taxon>
        <taxon>Chordata</taxon>
        <taxon>Craniata</taxon>
        <taxon>Vertebrata</taxon>
        <taxon>Euteleostomi</taxon>
        <taxon>Amphibia</taxon>
        <taxon>Batrachia</taxon>
        <taxon>Anura</taxon>
        <taxon>Pipoidea</taxon>
        <taxon>Pipidae</taxon>
        <taxon>Xenopodinae</taxon>
        <taxon>Xenopus</taxon>
        <taxon>Xenopus</taxon>
    </lineage>
</organism>
<sequence length="103" mass="11824">MPPFPPMLRSLRGSRGSSRWTRDFTLSRAPWSMRLGCHQVLESTMDDHLGLPNIRMDLGHPSPHPEFLAALLVEQRLHGSHHGLNEPRLCHRLLTQSPSFLLW</sequence>
<accession>A0A974BNI9</accession>